<feature type="region of interest" description="Disordered" evidence="1">
    <location>
        <begin position="32"/>
        <end position="62"/>
    </location>
</feature>
<dbReference type="AlphaFoldDB" id="A0A7W8JWC6"/>
<name>A0A7W8JWC6_9DEIO</name>
<evidence type="ECO:0000313" key="2">
    <source>
        <dbReference type="EMBL" id="MBB5362859.1"/>
    </source>
</evidence>
<dbReference type="Proteomes" id="UP000552709">
    <property type="component" value="Unassembled WGS sequence"/>
</dbReference>
<evidence type="ECO:0000256" key="1">
    <source>
        <dbReference type="SAM" id="MobiDB-lite"/>
    </source>
</evidence>
<gene>
    <name evidence="2" type="ORF">HNQ08_001957</name>
</gene>
<accession>A0A7W8JWC6</accession>
<keyword evidence="3" id="KW-1185">Reference proteome</keyword>
<reference evidence="2 3" key="1">
    <citation type="submission" date="2020-08" db="EMBL/GenBank/DDBJ databases">
        <title>Genomic Encyclopedia of Type Strains, Phase IV (KMG-IV): sequencing the most valuable type-strain genomes for metagenomic binning, comparative biology and taxonomic classification.</title>
        <authorList>
            <person name="Goeker M."/>
        </authorList>
    </citation>
    <scope>NUCLEOTIDE SEQUENCE [LARGE SCALE GENOMIC DNA]</scope>
    <source>
        <strain evidence="2 3">DSM 27939</strain>
    </source>
</reference>
<sequence>MGAEQPHHLQDSRIATDLLIYLRDEPAHRIRRLTGVRGPQPQVSQRGGANAVSGSRLADLDP</sequence>
<comment type="caution">
    <text evidence="2">The sequence shown here is derived from an EMBL/GenBank/DDBJ whole genome shotgun (WGS) entry which is preliminary data.</text>
</comment>
<proteinExistence type="predicted"/>
<organism evidence="2 3">
    <name type="scientific">Deinococcus humi</name>
    <dbReference type="NCBI Taxonomy" id="662880"/>
    <lineage>
        <taxon>Bacteria</taxon>
        <taxon>Thermotogati</taxon>
        <taxon>Deinococcota</taxon>
        <taxon>Deinococci</taxon>
        <taxon>Deinococcales</taxon>
        <taxon>Deinococcaceae</taxon>
        <taxon>Deinococcus</taxon>
    </lineage>
</organism>
<evidence type="ECO:0000313" key="3">
    <source>
        <dbReference type="Proteomes" id="UP000552709"/>
    </source>
</evidence>
<protein>
    <submittedName>
        <fullName evidence="2">Uncharacterized protein</fullName>
    </submittedName>
</protein>
<dbReference type="EMBL" id="JACHFL010000004">
    <property type="protein sequence ID" value="MBB5362859.1"/>
    <property type="molecule type" value="Genomic_DNA"/>
</dbReference>